<protein>
    <submittedName>
        <fullName evidence="6">GFA family protein</fullName>
    </submittedName>
</protein>
<evidence type="ECO:0000259" key="5">
    <source>
        <dbReference type="PROSITE" id="PS51891"/>
    </source>
</evidence>
<comment type="similarity">
    <text evidence="1">Belongs to the Gfa family.</text>
</comment>
<accession>A0A545TUP3</accession>
<organism evidence="6 7">
    <name type="scientific">Denitrobaculum tricleocarpae</name>
    <dbReference type="NCBI Taxonomy" id="2591009"/>
    <lineage>
        <taxon>Bacteria</taxon>
        <taxon>Pseudomonadati</taxon>
        <taxon>Pseudomonadota</taxon>
        <taxon>Alphaproteobacteria</taxon>
        <taxon>Rhodospirillales</taxon>
        <taxon>Rhodospirillaceae</taxon>
        <taxon>Denitrobaculum</taxon>
    </lineage>
</organism>
<comment type="caution">
    <text evidence="6">The sequence shown here is derived from an EMBL/GenBank/DDBJ whole genome shotgun (WGS) entry which is preliminary data.</text>
</comment>
<dbReference type="InterPro" id="IPR006913">
    <property type="entry name" value="CENP-V/GFA"/>
</dbReference>
<evidence type="ECO:0000313" key="7">
    <source>
        <dbReference type="Proteomes" id="UP000315252"/>
    </source>
</evidence>
<evidence type="ECO:0000256" key="3">
    <source>
        <dbReference type="ARBA" id="ARBA00022833"/>
    </source>
</evidence>
<keyword evidence="4" id="KW-0456">Lyase</keyword>
<proteinExistence type="inferred from homology"/>
<dbReference type="EMBL" id="VHSH01000003">
    <property type="protein sequence ID" value="TQV80932.1"/>
    <property type="molecule type" value="Genomic_DNA"/>
</dbReference>
<dbReference type="Pfam" id="PF04828">
    <property type="entry name" value="GFA"/>
    <property type="match status" value="1"/>
</dbReference>
<evidence type="ECO:0000256" key="2">
    <source>
        <dbReference type="ARBA" id="ARBA00022723"/>
    </source>
</evidence>
<dbReference type="GO" id="GO:0016846">
    <property type="term" value="F:carbon-sulfur lyase activity"/>
    <property type="evidence" value="ECO:0007669"/>
    <property type="project" value="InterPro"/>
</dbReference>
<dbReference type="AlphaFoldDB" id="A0A545TUP3"/>
<dbReference type="InterPro" id="IPR011057">
    <property type="entry name" value="Mss4-like_sf"/>
</dbReference>
<dbReference type="OrthoDB" id="9807246at2"/>
<reference evidence="6 7" key="1">
    <citation type="submission" date="2019-06" db="EMBL/GenBank/DDBJ databases">
        <title>Whole genome sequence for Rhodospirillaceae sp. R148.</title>
        <authorList>
            <person name="Wang G."/>
        </authorList>
    </citation>
    <scope>NUCLEOTIDE SEQUENCE [LARGE SCALE GENOMIC DNA]</scope>
    <source>
        <strain evidence="6 7">R148</strain>
    </source>
</reference>
<dbReference type="PROSITE" id="PS51891">
    <property type="entry name" value="CENP_V_GFA"/>
    <property type="match status" value="1"/>
</dbReference>
<gene>
    <name evidence="6" type="ORF">FKG95_09245</name>
</gene>
<evidence type="ECO:0000256" key="1">
    <source>
        <dbReference type="ARBA" id="ARBA00005495"/>
    </source>
</evidence>
<dbReference type="PANTHER" id="PTHR33337">
    <property type="entry name" value="GFA DOMAIN-CONTAINING PROTEIN"/>
    <property type="match status" value="1"/>
</dbReference>
<feature type="domain" description="CENP-V/GFA" evidence="5">
    <location>
        <begin position="18"/>
        <end position="132"/>
    </location>
</feature>
<dbReference type="Proteomes" id="UP000315252">
    <property type="component" value="Unassembled WGS sequence"/>
</dbReference>
<evidence type="ECO:0000313" key="6">
    <source>
        <dbReference type="EMBL" id="TQV80932.1"/>
    </source>
</evidence>
<dbReference type="SUPFAM" id="SSF51316">
    <property type="entry name" value="Mss4-like"/>
    <property type="match status" value="1"/>
</dbReference>
<dbReference type="GO" id="GO:0046872">
    <property type="term" value="F:metal ion binding"/>
    <property type="evidence" value="ECO:0007669"/>
    <property type="project" value="UniProtKB-KW"/>
</dbReference>
<evidence type="ECO:0000256" key="4">
    <source>
        <dbReference type="ARBA" id="ARBA00023239"/>
    </source>
</evidence>
<dbReference type="Gene3D" id="3.90.1590.10">
    <property type="entry name" value="glutathione-dependent formaldehyde- activating enzyme (gfa)"/>
    <property type="match status" value="1"/>
</dbReference>
<keyword evidence="7" id="KW-1185">Reference proteome</keyword>
<sequence length="151" mass="16236">MPESDVSEADLSGKGTVTRGVCLCGAVAFEVGGPLEPVVNCHCGQCRKMTGHYLASTNASHEDFRFIRDGGLKWYHASDTARRGFCRDCGATLFWEQHGSGRIAIAAGSLEKAPGLTTAGHIFVADKAAYYDLEDGLPQFAQDGEFKKMTD</sequence>
<dbReference type="PANTHER" id="PTHR33337:SF40">
    <property type="entry name" value="CENP-V_GFA DOMAIN-CONTAINING PROTEIN-RELATED"/>
    <property type="match status" value="1"/>
</dbReference>
<keyword evidence="3" id="KW-0862">Zinc</keyword>
<name>A0A545TUP3_9PROT</name>
<keyword evidence="2" id="KW-0479">Metal-binding</keyword>